<feature type="transmembrane region" description="Helical" evidence="9">
    <location>
        <begin position="44"/>
        <end position="62"/>
    </location>
</feature>
<dbReference type="PANTHER" id="PTHR21716:SF53">
    <property type="entry name" value="PERMEASE PERM-RELATED"/>
    <property type="match status" value="1"/>
</dbReference>
<dbReference type="Proteomes" id="UP000549343">
    <property type="component" value="Unassembled WGS sequence"/>
</dbReference>
<dbReference type="GO" id="GO:0005886">
    <property type="term" value="C:plasma membrane"/>
    <property type="evidence" value="ECO:0007669"/>
    <property type="project" value="UniProtKB-SubCell"/>
</dbReference>
<name>A0A7W7IAQ7_9ACTN</name>
<feature type="transmembrane region" description="Helical" evidence="9">
    <location>
        <begin position="74"/>
        <end position="94"/>
    </location>
</feature>
<feature type="transmembrane region" description="Helical" evidence="9">
    <location>
        <begin position="155"/>
        <end position="174"/>
    </location>
</feature>
<protein>
    <submittedName>
        <fullName evidence="10">AI-2E family transporter</fullName>
    </submittedName>
    <submittedName>
        <fullName evidence="11">Putative PurR-regulated permease PerM</fullName>
    </submittedName>
</protein>
<dbReference type="Proteomes" id="UP001501427">
    <property type="component" value="Unassembled WGS sequence"/>
</dbReference>
<keyword evidence="6 9" id="KW-1133">Transmembrane helix</keyword>
<accession>A0A7W7IAQ7</accession>
<feature type="transmembrane region" description="Helical" evidence="9">
    <location>
        <begin position="308"/>
        <end position="336"/>
    </location>
</feature>
<comment type="similarity">
    <text evidence="2">Belongs to the autoinducer-2 exporter (AI-2E) (TC 2.A.86) family.</text>
</comment>
<proteinExistence type="inferred from homology"/>
<feature type="transmembrane region" description="Helical" evidence="9">
    <location>
        <begin position="271"/>
        <end position="288"/>
    </location>
</feature>
<evidence type="ECO:0000256" key="4">
    <source>
        <dbReference type="ARBA" id="ARBA00022475"/>
    </source>
</evidence>
<dbReference type="InterPro" id="IPR002549">
    <property type="entry name" value="AI-2E-like"/>
</dbReference>
<dbReference type="AlphaFoldDB" id="A0A7W7IAQ7"/>
<evidence type="ECO:0000313" key="13">
    <source>
        <dbReference type="Proteomes" id="UP001501427"/>
    </source>
</evidence>
<organism evidence="11 12">
    <name type="scientific">Actinomadura livida</name>
    <dbReference type="NCBI Taxonomy" id="79909"/>
    <lineage>
        <taxon>Bacteria</taxon>
        <taxon>Bacillati</taxon>
        <taxon>Actinomycetota</taxon>
        <taxon>Actinomycetes</taxon>
        <taxon>Streptosporangiales</taxon>
        <taxon>Thermomonosporaceae</taxon>
        <taxon>Actinomadura</taxon>
    </lineage>
</organism>
<keyword evidence="13" id="KW-1185">Reference proteome</keyword>
<evidence type="ECO:0000256" key="1">
    <source>
        <dbReference type="ARBA" id="ARBA00004651"/>
    </source>
</evidence>
<dbReference type="EMBL" id="JACHMV010000001">
    <property type="protein sequence ID" value="MBB4773657.1"/>
    <property type="molecule type" value="Genomic_DNA"/>
</dbReference>
<dbReference type="EMBL" id="BAAAHD010000023">
    <property type="protein sequence ID" value="GAA0562504.1"/>
    <property type="molecule type" value="Genomic_DNA"/>
</dbReference>
<reference evidence="10 13" key="1">
    <citation type="journal article" date="2019" name="Int. J. Syst. Evol. Microbiol.">
        <title>The Global Catalogue of Microorganisms (GCM) 10K type strain sequencing project: providing services to taxonomists for standard genome sequencing and annotation.</title>
        <authorList>
            <consortium name="The Broad Institute Genomics Platform"/>
            <consortium name="The Broad Institute Genome Sequencing Center for Infectious Disease"/>
            <person name="Wu L."/>
            <person name="Ma J."/>
        </authorList>
    </citation>
    <scope>NUCLEOTIDE SEQUENCE [LARGE SCALE GENOMIC DNA]</scope>
    <source>
        <strain evidence="10 13">JCM 10667</strain>
    </source>
</reference>
<evidence type="ECO:0000256" key="9">
    <source>
        <dbReference type="SAM" id="Phobius"/>
    </source>
</evidence>
<gene>
    <name evidence="11" type="ORF">F4557_002075</name>
    <name evidence="10" type="ORF">GCM10009546_25870</name>
</gene>
<feature type="transmembrane region" description="Helical" evidence="9">
    <location>
        <begin position="20"/>
        <end position="38"/>
    </location>
</feature>
<comment type="subcellular location">
    <subcellularLocation>
        <location evidence="1">Cell membrane</location>
        <topology evidence="1">Multi-pass membrane protein</topology>
    </subcellularLocation>
</comment>
<evidence type="ECO:0000313" key="11">
    <source>
        <dbReference type="EMBL" id="MBB4773657.1"/>
    </source>
</evidence>
<feature type="transmembrane region" description="Helical" evidence="9">
    <location>
        <begin position="240"/>
        <end position="264"/>
    </location>
</feature>
<keyword evidence="4" id="KW-1003">Cell membrane</keyword>
<dbReference type="Pfam" id="PF01594">
    <property type="entry name" value="AI-2E_transport"/>
    <property type="match status" value="1"/>
</dbReference>
<reference evidence="11 12" key="2">
    <citation type="submission" date="2020-08" db="EMBL/GenBank/DDBJ databases">
        <title>Sequencing the genomes of 1000 actinobacteria strains.</title>
        <authorList>
            <person name="Klenk H.-P."/>
        </authorList>
    </citation>
    <scope>NUCLEOTIDE SEQUENCE [LARGE SCALE GENOMIC DNA]</scope>
    <source>
        <strain evidence="11 12">DSM 44772</strain>
    </source>
</reference>
<keyword evidence="5 9" id="KW-0812">Transmembrane</keyword>
<evidence type="ECO:0000256" key="2">
    <source>
        <dbReference type="ARBA" id="ARBA00009773"/>
    </source>
</evidence>
<evidence type="ECO:0000256" key="8">
    <source>
        <dbReference type="SAM" id="MobiDB-lite"/>
    </source>
</evidence>
<evidence type="ECO:0000256" key="5">
    <source>
        <dbReference type="ARBA" id="ARBA00022692"/>
    </source>
</evidence>
<keyword evidence="3" id="KW-0813">Transport</keyword>
<evidence type="ECO:0000256" key="7">
    <source>
        <dbReference type="ARBA" id="ARBA00023136"/>
    </source>
</evidence>
<reference evidence="10" key="3">
    <citation type="submission" date="2023-12" db="EMBL/GenBank/DDBJ databases">
        <authorList>
            <person name="Sun Q."/>
            <person name="Inoue M."/>
        </authorList>
    </citation>
    <scope>NUCLEOTIDE SEQUENCE</scope>
    <source>
        <strain evidence="10">JCM 10667</strain>
    </source>
</reference>
<evidence type="ECO:0000256" key="3">
    <source>
        <dbReference type="ARBA" id="ARBA00022448"/>
    </source>
</evidence>
<evidence type="ECO:0000256" key="6">
    <source>
        <dbReference type="ARBA" id="ARBA00022989"/>
    </source>
</evidence>
<evidence type="ECO:0000313" key="10">
    <source>
        <dbReference type="EMBL" id="GAA0562504.1"/>
    </source>
</evidence>
<dbReference type="RefSeq" id="WP_184881890.1">
    <property type="nucleotide sequence ID" value="NZ_BAAAHD010000023.1"/>
</dbReference>
<feature type="transmembrane region" description="Helical" evidence="9">
    <location>
        <begin position="214"/>
        <end position="234"/>
    </location>
</feature>
<feature type="region of interest" description="Disordered" evidence="8">
    <location>
        <begin position="345"/>
        <end position="366"/>
    </location>
</feature>
<comment type="caution">
    <text evidence="11">The sequence shown here is derived from an EMBL/GenBank/DDBJ whole genome shotgun (WGS) entry which is preliminary data.</text>
</comment>
<dbReference type="GO" id="GO:0055085">
    <property type="term" value="P:transmembrane transport"/>
    <property type="evidence" value="ECO:0007669"/>
    <property type="project" value="TreeGrafter"/>
</dbReference>
<sequence length="366" mass="37562">MTSRKGFDAVPPALRNTAAVAACILVIVAAVGVLIYLALKVASLVMAVISALLLTALVAPVARQVRRLRAPAWVAALVGLLTVLVAVGGSIALVTNQVTAQWPEIRGSLTQGLQRAQTQIVNTLPINDRQLDDAVNGLLNALRRGSPDPVAGASMATRVGAAVLIALFLLFFMLKDGRSMWEWVLRLVPEQRRAKVDVAGLAGWRALGQYVRGIVLVALADAVGIGLALVLIGVPFALPLALLTFVAAFVPIIGAVVAGAAAVLIAFVSGGLTDALLVLAAVLAVQQAESHLLQPLIMGRTLHLHPVVVVVAVAAGTLAAGIAGAVVAVPLVAVVYRIARVLADDDPAPETGPGKARDPAPETAGS</sequence>
<keyword evidence="7 9" id="KW-0472">Membrane</keyword>
<evidence type="ECO:0000313" key="12">
    <source>
        <dbReference type="Proteomes" id="UP000549343"/>
    </source>
</evidence>
<dbReference type="PANTHER" id="PTHR21716">
    <property type="entry name" value="TRANSMEMBRANE PROTEIN"/>
    <property type="match status" value="1"/>
</dbReference>